<accession>A0A0M3I576</accession>
<name>A0A0M3I576_ASCLU</name>
<dbReference type="AlphaFoldDB" id="A0A0M3I576"/>
<evidence type="ECO:0000313" key="2">
    <source>
        <dbReference type="WBParaSite" id="ALUE_0001205101-mRNA-1"/>
    </source>
</evidence>
<proteinExistence type="predicted"/>
<evidence type="ECO:0000313" key="1">
    <source>
        <dbReference type="Proteomes" id="UP000036681"/>
    </source>
</evidence>
<reference evidence="2" key="1">
    <citation type="submission" date="2017-02" db="UniProtKB">
        <authorList>
            <consortium name="WormBaseParasite"/>
        </authorList>
    </citation>
    <scope>IDENTIFICATION</scope>
</reference>
<organism evidence="1 2">
    <name type="scientific">Ascaris lumbricoides</name>
    <name type="common">Giant roundworm</name>
    <dbReference type="NCBI Taxonomy" id="6252"/>
    <lineage>
        <taxon>Eukaryota</taxon>
        <taxon>Metazoa</taxon>
        <taxon>Ecdysozoa</taxon>
        <taxon>Nematoda</taxon>
        <taxon>Chromadorea</taxon>
        <taxon>Rhabditida</taxon>
        <taxon>Spirurina</taxon>
        <taxon>Ascaridomorpha</taxon>
        <taxon>Ascaridoidea</taxon>
        <taxon>Ascarididae</taxon>
        <taxon>Ascaris</taxon>
    </lineage>
</organism>
<protein>
    <submittedName>
        <fullName evidence="2">Secreted protein</fullName>
    </submittedName>
</protein>
<dbReference type="Proteomes" id="UP000036681">
    <property type="component" value="Unplaced"/>
</dbReference>
<sequence length="89" mass="9537">MTLLSALSRFVSFSLIASVICLVLIVTPHSSNAFTLYDAPLLDGTERPLHAVNKRVFLDEMLKRGECGCGFGCFYSSARGCAACCSLGL</sequence>
<dbReference type="WBParaSite" id="ALUE_0001205101-mRNA-1">
    <property type="protein sequence ID" value="ALUE_0001205101-mRNA-1"/>
    <property type="gene ID" value="ALUE_0001205101"/>
</dbReference>
<keyword evidence="1" id="KW-1185">Reference proteome</keyword>